<dbReference type="RefSeq" id="WP_187748294.1">
    <property type="nucleotide sequence ID" value="NZ_CP060828.1"/>
</dbReference>
<evidence type="ECO:0008006" key="4">
    <source>
        <dbReference type="Google" id="ProtNLM"/>
    </source>
</evidence>
<feature type="signal peptide" evidence="1">
    <location>
        <begin position="1"/>
        <end position="38"/>
    </location>
</feature>
<protein>
    <recommendedName>
        <fullName evidence="4">Secreted protein</fullName>
    </recommendedName>
</protein>
<reference evidence="2 3" key="1">
    <citation type="submission" date="2020-08" db="EMBL/GenBank/DDBJ databases">
        <title>A novel species.</title>
        <authorList>
            <person name="Gao J."/>
        </authorList>
    </citation>
    <scope>NUCLEOTIDE SEQUENCE [LARGE SCALE GENOMIC DNA]</scope>
    <source>
        <strain evidence="2 3">CRXT-G-22</strain>
    </source>
</reference>
<dbReference type="KEGG" id="sroi:IAG44_19045"/>
<sequence length="215" mass="23719">MDLTRYATASPKGLTRTTGTLAALTLGASLLAVPQALAADSPTTRQLLDQCGTRSVDLCEFHPQKYWTYTGPRHQVGSTAYNCGSQTNQHRIDWADTTGTTNSVGVSVTATAGFWKVYEVSVTATYGHSWEVSHTDTESNTLNIPAGSKGWIERGTSKQQAEGWYELHFPKRYYGHYIWYVNNYKSSGFNKDNPKAGYVNFKDAKMTAAERGAHC</sequence>
<name>A0A7H0IEV7_9ACTN</name>
<evidence type="ECO:0000256" key="1">
    <source>
        <dbReference type="SAM" id="SignalP"/>
    </source>
</evidence>
<dbReference type="EMBL" id="CP060828">
    <property type="protein sequence ID" value="QNP71323.1"/>
    <property type="molecule type" value="Genomic_DNA"/>
</dbReference>
<proteinExistence type="predicted"/>
<dbReference type="SUPFAM" id="SSF56973">
    <property type="entry name" value="Aerolisin/ETX pore-forming domain"/>
    <property type="match status" value="1"/>
</dbReference>
<dbReference type="AlphaFoldDB" id="A0A7H0IEV7"/>
<evidence type="ECO:0000313" key="3">
    <source>
        <dbReference type="Proteomes" id="UP000516052"/>
    </source>
</evidence>
<feature type="chain" id="PRO_5028823918" description="Secreted protein" evidence="1">
    <location>
        <begin position="39"/>
        <end position="215"/>
    </location>
</feature>
<evidence type="ECO:0000313" key="2">
    <source>
        <dbReference type="EMBL" id="QNP71323.1"/>
    </source>
</evidence>
<keyword evidence="1" id="KW-0732">Signal</keyword>
<accession>A0A7H0IEV7</accession>
<dbReference type="Proteomes" id="UP000516052">
    <property type="component" value="Chromosome"/>
</dbReference>
<gene>
    <name evidence="2" type="ORF">IAG44_19045</name>
</gene>
<organism evidence="2 3">
    <name type="scientific">Streptomyces roseirectus</name>
    <dbReference type="NCBI Taxonomy" id="2768066"/>
    <lineage>
        <taxon>Bacteria</taxon>
        <taxon>Bacillati</taxon>
        <taxon>Actinomycetota</taxon>
        <taxon>Actinomycetes</taxon>
        <taxon>Kitasatosporales</taxon>
        <taxon>Streptomycetaceae</taxon>
        <taxon>Streptomyces</taxon>
    </lineage>
</organism>
<keyword evidence="3" id="KW-1185">Reference proteome</keyword>